<keyword evidence="3" id="KW-0472">Membrane</keyword>
<sequence length="414" mass="45039">MGWLLSAVVPVGPLFLPPIMRPRSPIILFVLYRLTVPATVTVGFQAEAICISQTQDDLDLTLLLAKVNHGRYGKHCYIPNFSNVLKPNSSTGVTSFIVDSPGTYVIQVWANVLNPALSHPLHNSPAFVAVLASSTSSTSPSAPFFPSPSVILGPSATVSNNSTSPSNNNTAPPSNTSNSKAIIAGSVVGGIAFCGSIVLGFWISLTLKTLSTLGPRKEQWPTDAKERRFLAVSNTRRQDLRRERDALQAEMQQINSEIQSQSSNGNNSGQDDLEARMRDSLHRIQARMDMITSEMAQMSRLMVPPSYVSDDDRDGDCCEGEGLEAPRGPETAETNRVILNPLAAINNSPGLQQSHLDLRENPLDETAQPPKLGDFFNKVSVSISLPIPGSDAHLRTHRALEIEQLTLRGWNIYY</sequence>
<dbReference type="EMBL" id="JAACJM010000160">
    <property type="protein sequence ID" value="KAF5341597.1"/>
    <property type="molecule type" value="Genomic_DNA"/>
</dbReference>
<feature type="region of interest" description="Disordered" evidence="2">
    <location>
        <begin position="156"/>
        <end position="176"/>
    </location>
</feature>
<dbReference type="Proteomes" id="UP000559256">
    <property type="component" value="Unassembled WGS sequence"/>
</dbReference>
<protein>
    <submittedName>
        <fullName evidence="4">Uncharacterized protein</fullName>
    </submittedName>
</protein>
<evidence type="ECO:0000313" key="5">
    <source>
        <dbReference type="Proteomes" id="UP000559256"/>
    </source>
</evidence>
<name>A0A8H5CGT7_9AGAR</name>
<keyword evidence="5" id="KW-1185">Reference proteome</keyword>
<keyword evidence="3" id="KW-1133">Transmembrane helix</keyword>
<gene>
    <name evidence="4" type="ORF">D9758_014062</name>
</gene>
<proteinExistence type="predicted"/>
<keyword evidence="1" id="KW-0175">Coiled coil</keyword>
<evidence type="ECO:0000256" key="3">
    <source>
        <dbReference type="SAM" id="Phobius"/>
    </source>
</evidence>
<feature type="coiled-coil region" evidence="1">
    <location>
        <begin position="230"/>
        <end position="264"/>
    </location>
</feature>
<evidence type="ECO:0000256" key="1">
    <source>
        <dbReference type="SAM" id="Coils"/>
    </source>
</evidence>
<keyword evidence="3" id="KW-0812">Transmembrane</keyword>
<organism evidence="4 5">
    <name type="scientific">Tetrapyrgos nigripes</name>
    <dbReference type="NCBI Taxonomy" id="182062"/>
    <lineage>
        <taxon>Eukaryota</taxon>
        <taxon>Fungi</taxon>
        <taxon>Dikarya</taxon>
        <taxon>Basidiomycota</taxon>
        <taxon>Agaricomycotina</taxon>
        <taxon>Agaricomycetes</taxon>
        <taxon>Agaricomycetidae</taxon>
        <taxon>Agaricales</taxon>
        <taxon>Marasmiineae</taxon>
        <taxon>Marasmiaceae</taxon>
        <taxon>Tetrapyrgos</taxon>
    </lineage>
</organism>
<evidence type="ECO:0000256" key="2">
    <source>
        <dbReference type="SAM" id="MobiDB-lite"/>
    </source>
</evidence>
<reference evidence="4 5" key="1">
    <citation type="journal article" date="2020" name="ISME J.">
        <title>Uncovering the hidden diversity of litter-decomposition mechanisms in mushroom-forming fungi.</title>
        <authorList>
            <person name="Floudas D."/>
            <person name="Bentzer J."/>
            <person name="Ahren D."/>
            <person name="Johansson T."/>
            <person name="Persson P."/>
            <person name="Tunlid A."/>
        </authorList>
    </citation>
    <scope>NUCLEOTIDE SEQUENCE [LARGE SCALE GENOMIC DNA]</scope>
    <source>
        <strain evidence="4 5">CBS 291.85</strain>
    </source>
</reference>
<feature type="transmembrane region" description="Helical" evidence="3">
    <location>
        <begin position="182"/>
        <end position="207"/>
    </location>
</feature>
<accession>A0A8H5CGT7</accession>
<comment type="caution">
    <text evidence="4">The sequence shown here is derived from an EMBL/GenBank/DDBJ whole genome shotgun (WGS) entry which is preliminary data.</text>
</comment>
<dbReference type="AlphaFoldDB" id="A0A8H5CGT7"/>
<evidence type="ECO:0000313" key="4">
    <source>
        <dbReference type="EMBL" id="KAF5341597.1"/>
    </source>
</evidence>